<evidence type="ECO:0000256" key="2">
    <source>
        <dbReference type="SAM" id="SignalP"/>
    </source>
</evidence>
<gene>
    <name evidence="3" type="ORF">SAMN05216192_12419</name>
</gene>
<evidence type="ECO:0000256" key="1">
    <source>
        <dbReference type="SAM" id="MobiDB-lite"/>
    </source>
</evidence>
<dbReference type="EMBL" id="FNDX01000024">
    <property type="protein sequence ID" value="SDJ77895.1"/>
    <property type="molecule type" value="Genomic_DNA"/>
</dbReference>
<dbReference type="AlphaFoldDB" id="A0A1G8WJS5"/>
<feature type="chain" id="PRO_5038390916" evidence="2">
    <location>
        <begin position="20"/>
        <end position="864"/>
    </location>
</feature>
<feature type="compositionally biased region" description="Low complexity" evidence="1">
    <location>
        <begin position="851"/>
        <end position="864"/>
    </location>
</feature>
<keyword evidence="4" id="KW-1185">Reference proteome</keyword>
<feature type="region of interest" description="Disordered" evidence="1">
    <location>
        <begin position="840"/>
        <end position="864"/>
    </location>
</feature>
<evidence type="ECO:0000313" key="4">
    <source>
        <dbReference type="Proteomes" id="UP000199050"/>
    </source>
</evidence>
<organism evidence="3 4">
    <name type="scientific">Paenibacillus typhae</name>
    <dbReference type="NCBI Taxonomy" id="1174501"/>
    <lineage>
        <taxon>Bacteria</taxon>
        <taxon>Bacillati</taxon>
        <taxon>Bacillota</taxon>
        <taxon>Bacilli</taxon>
        <taxon>Bacillales</taxon>
        <taxon>Paenibacillaceae</taxon>
        <taxon>Paenibacillus</taxon>
    </lineage>
</organism>
<feature type="signal peptide" evidence="2">
    <location>
        <begin position="1"/>
        <end position="19"/>
    </location>
</feature>
<keyword evidence="2" id="KW-0732">Signal</keyword>
<accession>A0A1G8WJS5</accession>
<dbReference type="OrthoDB" id="2675985at2"/>
<name>A0A1G8WJS5_9BACL</name>
<sequence length="864" mass="91873">MHKRSKAYVLLLLSTFAVSQFPGFTGSAAYAAAAGTAAVKTTAAAVTEISTLAKLSPMNLGASFSVKLSDARVFAQDGGNILTYTLTYTNSSSTSVNLVNYFSKVVTTGGSVIKGTAVSADSTVKKIAGKETKSITYYANIGKPVSVKGLKINMYGWNFSAANYEQRIGTFTVPSNYSAAALQGESRKTELGSVPVTTQASSLQIYKYNGKVYAKVGYSITNLGTRVLSDPGYSMYLKSSGGSVFTLALDESSSEYKIQPQQKKTLYFMTEIPAYMNTSKMELQIAKLDEGLKLYLPVASYSLPASVTADFTVAAGAVKKVSVDSNVVDMQLKSAAVYAENENGIWTYQFRVKNTGSTAVTLPAYGLSVKSAEGYSFPVTTEAFNSLTLKPLEEKLIELTASVPLELAQDTLQLQVIPPAAADNSGKIVLPVAYFKIPYKLESITHITSEASVTNNYGTFGVTLQSLQRLPWGDEDLVQAKLSIRNSTSKTITLPKLTGILKADLNDLTSSTQVVVDNDVSILAPGESAQLTVLAHIPYTLDYSQTKIILQETSGQFLSLSTTDGAVTSLSPLAAGSSFKITAAGKKASIQERLTTVYTGSSSKTVYSEVEMNSEESRQTNLARLYASFRTADGQYFEADVNQSELPTGAAGKTLVTFSANVPSTVDTSTLQLYIGQGVAGGKLAAAGTEATGYVNTTALALNVKTVTPQTNLSSGISVFPYTLAVNASSSSLTAGTTNLTLSINYSLTQDSAYQTGAYGHKLVLQFIDPFGQSFEKTLTFGTDLITGSNSLYTTTISSTLFKSLNGGNYRLRLYDEFQGQRIELGSQIYDITVIQPASATNDDKDKDTDSSTSTGDTTADSAS</sequence>
<dbReference type="STRING" id="1174501.SAMN05216192_12419"/>
<protein>
    <submittedName>
        <fullName evidence="3">Uncharacterized protein</fullName>
    </submittedName>
</protein>
<evidence type="ECO:0000313" key="3">
    <source>
        <dbReference type="EMBL" id="SDJ77895.1"/>
    </source>
</evidence>
<dbReference type="RefSeq" id="WP_090716347.1">
    <property type="nucleotide sequence ID" value="NZ_CBCSKY010000033.1"/>
</dbReference>
<proteinExistence type="predicted"/>
<reference evidence="4" key="1">
    <citation type="submission" date="2016-10" db="EMBL/GenBank/DDBJ databases">
        <authorList>
            <person name="Varghese N."/>
            <person name="Submissions S."/>
        </authorList>
    </citation>
    <scope>NUCLEOTIDE SEQUENCE [LARGE SCALE GENOMIC DNA]</scope>
    <source>
        <strain evidence="4">CGMCC 1.11012</strain>
    </source>
</reference>
<dbReference type="Proteomes" id="UP000199050">
    <property type="component" value="Unassembled WGS sequence"/>
</dbReference>